<dbReference type="GO" id="GO:0003909">
    <property type="term" value="F:DNA ligase activity"/>
    <property type="evidence" value="ECO:0007669"/>
    <property type="project" value="InterPro"/>
</dbReference>
<evidence type="ECO:0000259" key="7">
    <source>
        <dbReference type="PROSITE" id="PS50966"/>
    </source>
</evidence>
<name>A0AAJ4XL35_9BASI</name>
<dbReference type="SUPFAM" id="SSF56091">
    <property type="entry name" value="DNA ligase/mRNA capping enzyme, catalytic domain"/>
    <property type="match status" value="2"/>
</dbReference>
<dbReference type="InterPro" id="IPR007527">
    <property type="entry name" value="Znf_SWIM"/>
</dbReference>
<keyword evidence="3" id="KW-0227">DNA damage</keyword>
<feature type="compositionally biased region" description="Polar residues" evidence="6">
    <location>
        <begin position="191"/>
        <end position="200"/>
    </location>
</feature>
<feature type="compositionally biased region" description="Low complexity" evidence="6">
    <location>
        <begin position="429"/>
        <end position="443"/>
    </location>
</feature>
<evidence type="ECO:0000313" key="8">
    <source>
        <dbReference type="EMBL" id="SNX83078.1"/>
    </source>
</evidence>
<gene>
    <name evidence="8" type="ORF">MEPE_01784</name>
</gene>
<dbReference type="PANTHER" id="PTHR47810">
    <property type="entry name" value="DNA LIGASE"/>
    <property type="match status" value="1"/>
</dbReference>
<evidence type="ECO:0000313" key="9">
    <source>
        <dbReference type="Proteomes" id="UP001294444"/>
    </source>
</evidence>
<dbReference type="InterPro" id="IPR016059">
    <property type="entry name" value="DNA_ligase_ATP-dep_CS"/>
</dbReference>
<organism evidence="8 9">
    <name type="scientific">Melanopsichium pennsylvanicum</name>
    <dbReference type="NCBI Taxonomy" id="63383"/>
    <lineage>
        <taxon>Eukaryota</taxon>
        <taxon>Fungi</taxon>
        <taxon>Dikarya</taxon>
        <taxon>Basidiomycota</taxon>
        <taxon>Ustilaginomycotina</taxon>
        <taxon>Ustilaginomycetes</taxon>
        <taxon>Ustilaginales</taxon>
        <taxon>Ustilaginaceae</taxon>
        <taxon>Melanopsichium</taxon>
    </lineage>
</organism>
<reference evidence="8" key="1">
    <citation type="submission" date="2023-10" db="EMBL/GenBank/DDBJ databases">
        <authorList>
            <person name="Guldener U."/>
        </authorList>
    </citation>
    <scope>NUCLEOTIDE SEQUENCE</scope>
    <source>
        <strain evidence="8">Mp4</strain>
    </source>
</reference>
<feature type="compositionally biased region" description="Low complexity" evidence="6">
    <location>
        <begin position="163"/>
        <end position="181"/>
    </location>
</feature>
<dbReference type="GO" id="GO:0006260">
    <property type="term" value="P:DNA replication"/>
    <property type="evidence" value="ECO:0007669"/>
    <property type="project" value="UniProtKB-KW"/>
</dbReference>
<feature type="compositionally biased region" description="Basic and acidic residues" evidence="6">
    <location>
        <begin position="304"/>
        <end position="314"/>
    </location>
</feature>
<evidence type="ECO:0000256" key="4">
    <source>
        <dbReference type="ARBA" id="ARBA00023204"/>
    </source>
</evidence>
<dbReference type="PANTHER" id="PTHR47810:SF1">
    <property type="entry name" value="DNA LIGASE B"/>
    <property type="match status" value="1"/>
</dbReference>
<evidence type="ECO:0000256" key="6">
    <source>
        <dbReference type="SAM" id="MobiDB-lite"/>
    </source>
</evidence>
<dbReference type="Pfam" id="PF14743">
    <property type="entry name" value="DNA_ligase_OB_2"/>
    <property type="match status" value="1"/>
</dbReference>
<accession>A0AAJ4XL35</accession>
<dbReference type="SUPFAM" id="SSF50249">
    <property type="entry name" value="Nucleic acid-binding proteins"/>
    <property type="match status" value="1"/>
</dbReference>
<dbReference type="EMBL" id="OAPG01000003">
    <property type="protein sequence ID" value="SNX83078.1"/>
    <property type="molecule type" value="Genomic_DNA"/>
</dbReference>
<dbReference type="GO" id="GO:0006281">
    <property type="term" value="P:DNA repair"/>
    <property type="evidence" value="ECO:0007669"/>
    <property type="project" value="UniProtKB-KW"/>
</dbReference>
<dbReference type="InterPro" id="IPR012340">
    <property type="entry name" value="NA-bd_OB-fold"/>
</dbReference>
<protein>
    <submittedName>
        <fullName evidence="8">Related to DNA ligase</fullName>
    </submittedName>
</protein>
<dbReference type="PROSITE" id="PS00333">
    <property type="entry name" value="DNA_LIGASE_A2"/>
    <property type="match status" value="1"/>
</dbReference>
<keyword evidence="2" id="KW-0235">DNA replication</keyword>
<feature type="compositionally biased region" description="Acidic residues" evidence="6">
    <location>
        <begin position="261"/>
        <end position="273"/>
    </location>
</feature>
<dbReference type="AlphaFoldDB" id="A0AAJ4XL35"/>
<dbReference type="InterPro" id="IPR029319">
    <property type="entry name" value="DNA_ligase_OB"/>
</dbReference>
<comment type="caution">
    <text evidence="8">The sequence shown here is derived from an EMBL/GenBank/DDBJ whole genome shotgun (WGS) entry which is preliminary data.</text>
</comment>
<dbReference type="Gene3D" id="3.30.1490.70">
    <property type="match status" value="1"/>
</dbReference>
<proteinExistence type="predicted"/>
<evidence type="ECO:0000256" key="1">
    <source>
        <dbReference type="ARBA" id="ARBA00022598"/>
    </source>
</evidence>
<evidence type="ECO:0000256" key="3">
    <source>
        <dbReference type="ARBA" id="ARBA00022763"/>
    </source>
</evidence>
<dbReference type="CDD" id="cd08041">
    <property type="entry name" value="OBF_kDNA_ligase_like"/>
    <property type="match status" value="1"/>
</dbReference>
<dbReference type="PROSITE" id="PS50966">
    <property type="entry name" value="ZF_SWIM"/>
    <property type="match status" value="1"/>
</dbReference>
<dbReference type="GO" id="GO:0008270">
    <property type="term" value="F:zinc ion binding"/>
    <property type="evidence" value="ECO:0007669"/>
    <property type="project" value="UniProtKB-KW"/>
</dbReference>
<keyword evidence="1 8" id="KW-0436">Ligase</keyword>
<dbReference type="Proteomes" id="UP001294444">
    <property type="component" value="Unassembled WGS sequence"/>
</dbReference>
<feature type="region of interest" description="Disordered" evidence="6">
    <location>
        <begin position="429"/>
        <end position="489"/>
    </location>
</feature>
<dbReference type="Gene3D" id="3.30.470.30">
    <property type="entry name" value="DNA ligase/mRNA capping enzyme"/>
    <property type="match status" value="2"/>
</dbReference>
<keyword evidence="4" id="KW-0234">DNA repair</keyword>
<dbReference type="InterPro" id="IPR050326">
    <property type="entry name" value="NAD_dep_DNA_ligaseB"/>
</dbReference>
<dbReference type="Gene3D" id="2.40.50.140">
    <property type="entry name" value="Nucleic acid-binding proteins"/>
    <property type="match status" value="1"/>
</dbReference>
<feature type="region of interest" description="Disordered" evidence="6">
    <location>
        <begin position="155"/>
        <end position="237"/>
    </location>
</feature>
<keyword evidence="9" id="KW-1185">Reference proteome</keyword>
<evidence type="ECO:0000256" key="2">
    <source>
        <dbReference type="ARBA" id="ARBA00022705"/>
    </source>
</evidence>
<keyword evidence="5" id="KW-0479">Metal-binding</keyword>
<feature type="domain" description="SWIM-type" evidence="7">
    <location>
        <begin position="64"/>
        <end position="108"/>
    </location>
</feature>
<evidence type="ECO:0000256" key="5">
    <source>
        <dbReference type="PROSITE-ProRule" id="PRU00325"/>
    </source>
</evidence>
<keyword evidence="5" id="KW-0863">Zinc-finger</keyword>
<feature type="region of interest" description="Disordered" evidence="6">
    <location>
        <begin position="259"/>
        <end position="314"/>
    </location>
</feature>
<feature type="region of interest" description="Disordered" evidence="6">
    <location>
        <begin position="800"/>
        <end position="819"/>
    </location>
</feature>
<keyword evidence="5" id="KW-0862">Zinc</keyword>
<sequence>MSMLKSISMADVIDLHTAVLHIPKMIRQDEYGYRTSVDGKDVAPLTAIPLNNPFRISKPDGAPYSSFVLKRFADGYYVCSCPAWKFSTVRDKMRKTCTHLMDVLGENYENERIALAKEAKSNIFEHINFRRTTSDGHHARHMQAKSLLDDHFKHLSHSQPDLSPSRSNNTASTSAAQSTSNKLYTNEAGESASSTIYTTNKPPPALPKAKGMQGDSDTETENEEVSLSQAAASRPDQLSIPIAGNHVSRSSYTRTRPAYVDSDDENFGFDPDDVQISPSKRARRGRRTVLQNDDDDKPWLLDADPTKPRSKPMDPTEWWISEKLDGVRAFWDGQRLYSRQKIEWNAPPWWKNRLPKDITLDGELWMKRGTFDQTSQICRTTVRLGRLRTFSHFLERDSMERQWLREQAGGRLASQDRLRAERLALSSMRSSARSRGAGQRAAATSLTPSHSGWKAWKRTALSSNASKTTGKKKSKSKDRPVSRPTGQRSFLRVLFGRSKGFSSTSFSVDLSRSYRPSIRRCTVCGKIVKLKKPTDNSTRVDLAISKIASQNERANADQPLSVLPLPSLSVVSTPNHLQPASTFTSSRRPHIYSLMDASRSARTILPAYTHVCRRKLKSSNEWHNIKFMIFDAPSIGSRPVEERWAEIEERFGSTDGLDIDLLEGPQIKLVKHIRCEGRDHMIELMKSVELKGGEGLMLRQPKSKYEGKRGNTLYKLKSWYDAEAEVIGYAEGNGRHEGRTGALVARMECGTVFRVGTGMSDAMRENPPPLGSIINYRFFELSEDGNPRFPAFRGISRDKSRPKDAVVRPRAEALRAAID</sequence>